<evidence type="ECO:0000313" key="1">
    <source>
        <dbReference type="EMBL" id="KKN60495.1"/>
    </source>
</evidence>
<reference evidence="1" key="1">
    <citation type="journal article" date="2015" name="Nature">
        <title>Complex archaea that bridge the gap between prokaryotes and eukaryotes.</title>
        <authorList>
            <person name="Spang A."/>
            <person name="Saw J.H."/>
            <person name="Jorgensen S.L."/>
            <person name="Zaremba-Niedzwiedzka K."/>
            <person name="Martijn J."/>
            <person name="Lind A.E."/>
            <person name="van Eijk R."/>
            <person name="Schleper C."/>
            <person name="Guy L."/>
            <person name="Ettema T.J."/>
        </authorList>
    </citation>
    <scope>NUCLEOTIDE SEQUENCE</scope>
</reference>
<organism evidence="1">
    <name type="scientific">marine sediment metagenome</name>
    <dbReference type="NCBI Taxonomy" id="412755"/>
    <lineage>
        <taxon>unclassified sequences</taxon>
        <taxon>metagenomes</taxon>
        <taxon>ecological metagenomes</taxon>
    </lineage>
</organism>
<accession>A0A0F9RVL8</accession>
<dbReference type="EMBL" id="LAZR01000694">
    <property type="protein sequence ID" value="KKN60495.1"/>
    <property type="molecule type" value="Genomic_DNA"/>
</dbReference>
<comment type="caution">
    <text evidence="1">The sequence shown here is derived from an EMBL/GenBank/DDBJ whole genome shotgun (WGS) entry which is preliminary data.</text>
</comment>
<gene>
    <name evidence="1" type="ORF">LCGC14_0531410</name>
</gene>
<proteinExistence type="predicted"/>
<protein>
    <submittedName>
        <fullName evidence="1">Uncharacterized protein</fullName>
    </submittedName>
</protein>
<dbReference type="AlphaFoldDB" id="A0A0F9RVL8"/>
<name>A0A0F9RVL8_9ZZZZ</name>
<sequence>MSVKKIYSYGANGFFPANKDPLNRVFDWGSAPEHLTKYKENAQAKAFIEDVIRTAVMTKAESRQYGNVGIPEKYKRHYKLLLAHCKKLNANPAALTIEQLLARDRHFHRTYRNFTPLAGMLDRFGSTFFLDQKAWDLKSHTITDYNYPQFTNDFIHLGSIDVGIEGVKHTGRGWGMLEEISFARLDMARGGIYDPDFWYAFKLAEKMGIFTDERLALGGSGENTTGAGAPNLTGLYNTASKATIVPGDDDDNNMTVGIADWNDLMIKLLGSTFSNAVFAPGVSNVLVTTSGLAAEMYFNDNAVGETKSLYQRFKEKWVMSGALTAWYIDNNIEADANATNTQKLMFLKLGPNYIRRYVVYPLQRKARLDKVYSDDLKMAFITGDILVRYDANAIVTDDADNTTTHAGIMTNGLFMDASTGRMAPAAPGIRSV</sequence>